<dbReference type="PANTHER" id="PTHR24421:SF10">
    <property type="entry name" value="NITRATE_NITRITE SENSOR PROTEIN NARQ"/>
    <property type="match status" value="1"/>
</dbReference>
<dbReference type="InterPro" id="IPR036890">
    <property type="entry name" value="HATPase_C_sf"/>
</dbReference>
<keyword evidence="5" id="KW-0547">Nucleotide-binding</keyword>
<keyword evidence="12" id="KW-1185">Reference proteome</keyword>
<name>A0A2P4UEQ5_9ACTN</name>
<evidence type="ECO:0000259" key="10">
    <source>
        <dbReference type="Pfam" id="PF07730"/>
    </source>
</evidence>
<dbReference type="EMBL" id="MTBP01000003">
    <property type="protein sequence ID" value="POM23525.1"/>
    <property type="molecule type" value="Genomic_DNA"/>
</dbReference>
<dbReference type="CDD" id="cd16917">
    <property type="entry name" value="HATPase_UhpB-NarQ-NarX-like"/>
    <property type="match status" value="1"/>
</dbReference>
<dbReference type="GO" id="GO:0000155">
    <property type="term" value="F:phosphorelay sensor kinase activity"/>
    <property type="evidence" value="ECO:0007669"/>
    <property type="project" value="InterPro"/>
</dbReference>
<dbReference type="Proteomes" id="UP000242367">
    <property type="component" value="Unassembled WGS sequence"/>
</dbReference>
<evidence type="ECO:0000256" key="4">
    <source>
        <dbReference type="ARBA" id="ARBA00022679"/>
    </source>
</evidence>
<dbReference type="SUPFAM" id="SSF55874">
    <property type="entry name" value="ATPase domain of HSP90 chaperone/DNA topoisomerase II/histidine kinase"/>
    <property type="match status" value="1"/>
</dbReference>
<dbReference type="InterPro" id="IPR011712">
    <property type="entry name" value="Sig_transdc_His_kin_sub3_dim/P"/>
</dbReference>
<dbReference type="GO" id="GO:0005524">
    <property type="term" value="F:ATP binding"/>
    <property type="evidence" value="ECO:0007669"/>
    <property type="project" value="UniProtKB-KW"/>
</dbReference>
<evidence type="ECO:0000313" key="11">
    <source>
        <dbReference type="EMBL" id="POM23525.1"/>
    </source>
</evidence>
<comment type="caution">
    <text evidence="11">The sequence shown here is derived from an EMBL/GenBank/DDBJ whole genome shotgun (WGS) entry which is preliminary data.</text>
</comment>
<evidence type="ECO:0000256" key="7">
    <source>
        <dbReference type="ARBA" id="ARBA00022840"/>
    </source>
</evidence>
<evidence type="ECO:0000256" key="2">
    <source>
        <dbReference type="ARBA" id="ARBA00012438"/>
    </source>
</evidence>
<protein>
    <recommendedName>
        <fullName evidence="2">histidine kinase</fullName>
        <ecNumber evidence="2">2.7.13.3</ecNumber>
    </recommendedName>
</protein>
<dbReference type="Gene3D" id="1.20.5.1930">
    <property type="match status" value="1"/>
</dbReference>
<keyword evidence="7" id="KW-0067">ATP-binding</keyword>
<evidence type="ECO:0000256" key="3">
    <source>
        <dbReference type="ARBA" id="ARBA00022553"/>
    </source>
</evidence>
<dbReference type="Gene3D" id="3.30.565.10">
    <property type="entry name" value="Histidine kinase-like ATPase, C-terminal domain"/>
    <property type="match status" value="1"/>
</dbReference>
<sequence length="396" mass="41145">MPLLEVTPGVRVGERAAALLASLTVPDRFEATLSPRWRAVLVGCALTLLAPVVLLTPEGVPAPAGRAALIALVAVQAGAVWWMGERPGAVTAVALVAGAGVQFLSPEIGPGIALVVVSTFAWLRPARASLWGAAGALVLTTVAPWASGHGEGAPLWAAAALLAWSWGALGRSRSARREAEARRVMVEERARIARELHDILAHTVSVMVVQAAAADDVFDANPARARQALRDLETSGRQALTEVRRFLRTVRALDPDADADAGCAPQPGLADLGVLTEPLAAAGLDVRVRAEGLDDRALPPSVQLSAYRIVQESLTNVLRHARARTADITLDATGRQLVVEVRDDGTGGGRLTVPGGGQGIAGMRERAALAGGSLDAGPDPAGGFRVRARLPLEEPS</sequence>
<organism evidence="11 12">
    <name type="scientific">Actinomadura rubteroloni</name>
    <dbReference type="NCBI Taxonomy" id="1926885"/>
    <lineage>
        <taxon>Bacteria</taxon>
        <taxon>Bacillati</taxon>
        <taxon>Actinomycetota</taxon>
        <taxon>Actinomycetes</taxon>
        <taxon>Streptosporangiales</taxon>
        <taxon>Thermomonosporaceae</taxon>
        <taxon>Actinomadura</taxon>
    </lineage>
</organism>
<dbReference type="InterPro" id="IPR003594">
    <property type="entry name" value="HATPase_dom"/>
</dbReference>
<evidence type="ECO:0000259" key="9">
    <source>
        <dbReference type="Pfam" id="PF02518"/>
    </source>
</evidence>
<keyword evidence="3" id="KW-0597">Phosphoprotein</keyword>
<dbReference type="GO" id="GO:0016020">
    <property type="term" value="C:membrane"/>
    <property type="evidence" value="ECO:0007669"/>
    <property type="project" value="InterPro"/>
</dbReference>
<feature type="domain" description="Histidine kinase/HSP90-like ATPase" evidence="9">
    <location>
        <begin position="304"/>
        <end position="393"/>
    </location>
</feature>
<evidence type="ECO:0000256" key="8">
    <source>
        <dbReference type="ARBA" id="ARBA00023012"/>
    </source>
</evidence>
<gene>
    <name evidence="11" type="primary">desK_10</name>
    <name evidence="11" type="ORF">BTM25_46790</name>
</gene>
<dbReference type="Pfam" id="PF02518">
    <property type="entry name" value="HATPase_c"/>
    <property type="match status" value="1"/>
</dbReference>
<evidence type="ECO:0000256" key="1">
    <source>
        <dbReference type="ARBA" id="ARBA00000085"/>
    </source>
</evidence>
<dbReference type="AlphaFoldDB" id="A0A2P4UEQ5"/>
<keyword evidence="4 11" id="KW-0808">Transferase</keyword>
<reference evidence="11 12" key="1">
    <citation type="journal article" date="2017" name="Chemistry">
        <title>Isolation, Biosynthesis and Chemical Modifications of Rubterolones A-F: Rare Tropolone Alkaloids from Actinomadura sp. 5-2.</title>
        <authorList>
            <person name="Guo H."/>
            <person name="Benndorf R."/>
            <person name="Leichnitz D."/>
            <person name="Klassen J.L."/>
            <person name="Vollmers J."/>
            <person name="Gorls H."/>
            <person name="Steinacker M."/>
            <person name="Weigel C."/>
            <person name="Dahse H.M."/>
            <person name="Kaster A.K."/>
            <person name="de Beer Z.W."/>
            <person name="Poulsen M."/>
            <person name="Beemelmanns C."/>
        </authorList>
    </citation>
    <scope>NUCLEOTIDE SEQUENCE [LARGE SCALE GENOMIC DNA]</scope>
    <source>
        <strain evidence="11 12">5-2</strain>
    </source>
</reference>
<keyword evidence="6 11" id="KW-0418">Kinase</keyword>
<comment type="catalytic activity">
    <reaction evidence="1">
        <text>ATP + protein L-histidine = ADP + protein N-phospho-L-histidine.</text>
        <dbReference type="EC" id="2.7.13.3"/>
    </reaction>
</comment>
<keyword evidence="8" id="KW-0902">Two-component regulatory system</keyword>
<dbReference type="GO" id="GO:0046983">
    <property type="term" value="F:protein dimerization activity"/>
    <property type="evidence" value="ECO:0007669"/>
    <property type="project" value="InterPro"/>
</dbReference>
<dbReference type="InterPro" id="IPR050482">
    <property type="entry name" value="Sensor_HK_TwoCompSys"/>
</dbReference>
<proteinExistence type="predicted"/>
<evidence type="ECO:0000256" key="5">
    <source>
        <dbReference type="ARBA" id="ARBA00022741"/>
    </source>
</evidence>
<dbReference type="EC" id="2.7.13.3" evidence="2"/>
<dbReference type="Pfam" id="PF07730">
    <property type="entry name" value="HisKA_3"/>
    <property type="match status" value="1"/>
</dbReference>
<accession>A0A2P4UEQ5</accession>
<dbReference type="PANTHER" id="PTHR24421">
    <property type="entry name" value="NITRATE/NITRITE SENSOR PROTEIN NARX-RELATED"/>
    <property type="match status" value="1"/>
</dbReference>
<feature type="domain" description="Signal transduction histidine kinase subgroup 3 dimerisation and phosphoacceptor" evidence="10">
    <location>
        <begin position="188"/>
        <end position="251"/>
    </location>
</feature>
<evidence type="ECO:0000256" key="6">
    <source>
        <dbReference type="ARBA" id="ARBA00022777"/>
    </source>
</evidence>
<evidence type="ECO:0000313" key="12">
    <source>
        <dbReference type="Proteomes" id="UP000242367"/>
    </source>
</evidence>